<protein>
    <submittedName>
        <fullName evidence="3">Uncharacterized protein isoform X1</fullName>
    </submittedName>
</protein>
<keyword evidence="1" id="KW-0472">Membrane</keyword>
<reference evidence="3" key="2">
    <citation type="submission" date="2025-08" db="UniProtKB">
        <authorList>
            <consortium name="RefSeq"/>
        </authorList>
    </citation>
    <scope>IDENTIFICATION</scope>
    <source>
        <tissue evidence="3">Leaves</tissue>
    </source>
</reference>
<evidence type="ECO:0000313" key="3">
    <source>
        <dbReference type="RefSeq" id="XP_027061157.1"/>
    </source>
</evidence>
<name>A0A6P6S6V8_COFAR</name>
<keyword evidence="2" id="KW-1185">Reference proteome</keyword>
<proteinExistence type="predicted"/>
<dbReference type="AlphaFoldDB" id="A0A6P6S6V8"/>
<dbReference type="OrthoDB" id="665451at2759"/>
<dbReference type="InterPro" id="IPR006747">
    <property type="entry name" value="DUF599"/>
</dbReference>
<dbReference type="RefSeq" id="XP_027061157.1">
    <property type="nucleotide sequence ID" value="XM_027205356.2"/>
</dbReference>
<keyword evidence="1" id="KW-1133">Transmembrane helix</keyword>
<dbReference type="Pfam" id="PF04654">
    <property type="entry name" value="DUF599"/>
    <property type="match status" value="1"/>
</dbReference>
<feature type="transmembrane region" description="Helical" evidence="1">
    <location>
        <begin position="203"/>
        <end position="224"/>
    </location>
</feature>
<sequence>MLINVYIIKLIGTSLANSTQIEDLDFWSKTGRLMGLTWRKEYLDFVLVPVGFFILFAYHLFLLLRYLKYPHTTVIGYEHHNKRAWVDRMVQVEGRHKSMAISVITSQVSAATALSSISLVLCSLIGAWLGGNSAIITKSRIVYGDTSTSTASIKYIALLCCFMVAFGCFVQTAGFFVLANFLITTPDSDIPVLQIEKAVIRGSTFWSIGLRALYFAITFLMWIFGPIPMLVSSVITVAVLHHLDTNTTPLHQYQPSGTRHLMQKNGQGSSGIIAPERLLTLMLCFGSFSLEKAMDEKSGDPAKAERDCCRFTMRSGQCCIYSGGVKP</sequence>
<dbReference type="PANTHER" id="PTHR31168:SF21">
    <property type="entry name" value="EMB|CAB89385.1"/>
    <property type="match status" value="1"/>
</dbReference>
<reference evidence="2" key="1">
    <citation type="journal article" date="2025" name="Foods">
        <title>Unveiling the Microbial Signatures of Arabica Coffee Cherries: Insights into Ripeness Specific Diversity, Functional Traits, and Implications for Quality and Safety.</title>
        <authorList>
            <consortium name="RefSeq"/>
            <person name="Tenea G.N."/>
            <person name="Cifuentes V."/>
            <person name="Reyes P."/>
            <person name="Cevallos-Vallejos M."/>
        </authorList>
    </citation>
    <scope>NUCLEOTIDE SEQUENCE [LARGE SCALE GENOMIC DNA]</scope>
</reference>
<accession>A0A6P6S6V8</accession>
<evidence type="ECO:0000256" key="1">
    <source>
        <dbReference type="SAM" id="Phobius"/>
    </source>
</evidence>
<gene>
    <name evidence="3" type="primary">LOC113687834</name>
</gene>
<evidence type="ECO:0000313" key="2">
    <source>
        <dbReference type="Proteomes" id="UP001652660"/>
    </source>
</evidence>
<dbReference type="Proteomes" id="UP001652660">
    <property type="component" value="Chromosome 5e"/>
</dbReference>
<keyword evidence="1" id="KW-0812">Transmembrane</keyword>
<dbReference type="PANTHER" id="PTHR31168">
    <property type="entry name" value="OS02G0292800 PROTEIN"/>
    <property type="match status" value="1"/>
</dbReference>
<feature type="transmembrane region" description="Helical" evidence="1">
    <location>
        <begin position="42"/>
        <end position="61"/>
    </location>
</feature>
<feature type="transmembrane region" description="Helical" evidence="1">
    <location>
        <begin position="156"/>
        <end position="183"/>
    </location>
</feature>
<organism evidence="2 3">
    <name type="scientific">Coffea arabica</name>
    <name type="common">Arabian coffee</name>
    <dbReference type="NCBI Taxonomy" id="13443"/>
    <lineage>
        <taxon>Eukaryota</taxon>
        <taxon>Viridiplantae</taxon>
        <taxon>Streptophyta</taxon>
        <taxon>Embryophyta</taxon>
        <taxon>Tracheophyta</taxon>
        <taxon>Spermatophyta</taxon>
        <taxon>Magnoliopsida</taxon>
        <taxon>eudicotyledons</taxon>
        <taxon>Gunneridae</taxon>
        <taxon>Pentapetalae</taxon>
        <taxon>asterids</taxon>
        <taxon>lamiids</taxon>
        <taxon>Gentianales</taxon>
        <taxon>Rubiaceae</taxon>
        <taxon>Ixoroideae</taxon>
        <taxon>Gardenieae complex</taxon>
        <taxon>Bertiereae - Coffeeae clade</taxon>
        <taxon>Coffeeae</taxon>
        <taxon>Coffea</taxon>
    </lineage>
</organism>
<feature type="transmembrane region" description="Helical" evidence="1">
    <location>
        <begin position="113"/>
        <end position="135"/>
    </location>
</feature>
<dbReference type="GeneID" id="113687834"/>